<dbReference type="Proteomes" id="UP000179807">
    <property type="component" value="Unassembled WGS sequence"/>
</dbReference>
<evidence type="ECO:0000313" key="3">
    <source>
        <dbReference type="EMBL" id="OHT07080.1"/>
    </source>
</evidence>
<protein>
    <submittedName>
        <fullName evidence="3">Uncharacterized protein</fullName>
    </submittedName>
</protein>
<evidence type="ECO:0000313" key="4">
    <source>
        <dbReference type="Proteomes" id="UP000179807"/>
    </source>
</evidence>
<proteinExistence type="predicted"/>
<feature type="region of interest" description="Disordered" evidence="2">
    <location>
        <begin position="417"/>
        <end position="436"/>
    </location>
</feature>
<dbReference type="VEuPathDB" id="TrichDB:TRFO_05277"/>
<dbReference type="EMBL" id="MLAK01000705">
    <property type="protein sequence ID" value="OHT07080.1"/>
    <property type="molecule type" value="Genomic_DNA"/>
</dbReference>
<reference evidence="3" key="1">
    <citation type="submission" date="2016-10" db="EMBL/GenBank/DDBJ databases">
        <authorList>
            <person name="Benchimol M."/>
            <person name="Almeida L.G."/>
            <person name="Vasconcelos A.T."/>
            <person name="Perreira-Neves A."/>
            <person name="Rosa I.A."/>
            <person name="Tasca T."/>
            <person name="Bogo M.R."/>
            <person name="de Souza W."/>
        </authorList>
    </citation>
    <scope>NUCLEOTIDE SEQUENCE [LARGE SCALE GENOMIC DNA]</scope>
    <source>
        <strain evidence="3">K</strain>
    </source>
</reference>
<sequence length="436" mass="50750">MNTSARITRTFRVQNNEIANLENTLEYLRDKKKSLDINELTQESYKKLIDSLPNFVRKRDSLLKELENLAAMKYEESHHSDMTANLCLYLINQQKCTEYLNETLEKQYIDSKYSKERFLFAELAMDDSLPQNLEEMKPKYESLKKELIKIDDDLKTKTKALLNVKEELENMRKENRDSEKSVPETTRIMIATVEELDRQLEQNEKKLQKKQHEIDEKKAKYDKRVNLIDDIVRTLSESNKQVKNDTKLYKVQNELKLILGNINSENRSIKFIKARINILLNAIRNEDIISNTTTKIPQQQIIPQQQNVLVNTPNQSQQASSKKTTTPFFARCTPQSGAFTTPNHKEPGSILAQLKERMGQIPLMTPQVNNNTSRNCTPVSLKDRLENYKSANETLNARRNEQKLTLEEMRLRYEELSKKIAKKPVLTSPPPVKSSE</sequence>
<evidence type="ECO:0000256" key="1">
    <source>
        <dbReference type="SAM" id="Coils"/>
    </source>
</evidence>
<organism evidence="3 4">
    <name type="scientific">Tritrichomonas foetus</name>
    <dbReference type="NCBI Taxonomy" id="1144522"/>
    <lineage>
        <taxon>Eukaryota</taxon>
        <taxon>Metamonada</taxon>
        <taxon>Parabasalia</taxon>
        <taxon>Tritrichomonadida</taxon>
        <taxon>Tritrichomonadidae</taxon>
        <taxon>Tritrichomonas</taxon>
    </lineage>
</organism>
<name>A0A1J4K873_9EUKA</name>
<feature type="coiled-coil region" evidence="1">
    <location>
        <begin position="11"/>
        <end position="38"/>
    </location>
</feature>
<keyword evidence="4" id="KW-1185">Reference proteome</keyword>
<accession>A0A1J4K873</accession>
<gene>
    <name evidence="3" type="ORF">TRFO_05277</name>
</gene>
<dbReference type="AlphaFoldDB" id="A0A1J4K873"/>
<dbReference type="GeneID" id="94827107"/>
<evidence type="ECO:0000256" key="2">
    <source>
        <dbReference type="SAM" id="MobiDB-lite"/>
    </source>
</evidence>
<comment type="caution">
    <text evidence="3">The sequence shown here is derived from an EMBL/GenBank/DDBJ whole genome shotgun (WGS) entry which is preliminary data.</text>
</comment>
<dbReference type="RefSeq" id="XP_068360216.1">
    <property type="nucleotide sequence ID" value="XM_068492403.1"/>
</dbReference>
<keyword evidence="1" id="KW-0175">Coiled coil</keyword>
<feature type="compositionally biased region" description="Pro residues" evidence="2">
    <location>
        <begin position="427"/>
        <end position="436"/>
    </location>
</feature>
<feature type="coiled-coil region" evidence="1">
    <location>
        <begin position="154"/>
        <end position="220"/>
    </location>
</feature>